<proteinExistence type="predicted"/>
<evidence type="ECO:0000313" key="3">
    <source>
        <dbReference type="Proteomes" id="UP000257144"/>
    </source>
</evidence>
<feature type="compositionally biased region" description="Basic and acidic residues" evidence="1">
    <location>
        <begin position="1"/>
        <end position="15"/>
    </location>
</feature>
<dbReference type="OrthoDB" id="2454928at2"/>
<dbReference type="AlphaFoldDB" id="A0A3D8GLC4"/>
<organism evidence="2 3">
    <name type="scientific">Neobacillus piezotolerans</name>
    <dbReference type="NCBI Taxonomy" id="2259171"/>
    <lineage>
        <taxon>Bacteria</taxon>
        <taxon>Bacillati</taxon>
        <taxon>Bacillota</taxon>
        <taxon>Bacilli</taxon>
        <taxon>Bacillales</taxon>
        <taxon>Bacillaceae</taxon>
        <taxon>Neobacillus</taxon>
    </lineage>
</organism>
<evidence type="ECO:0000313" key="2">
    <source>
        <dbReference type="EMBL" id="RDU35270.1"/>
    </source>
</evidence>
<dbReference type="Proteomes" id="UP000257144">
    <property type="component" value="Unassembled WGS sequence"/>
</dbReference>
<evidence type="ECO:0000256" key="1">
    <source>
        <dbReference type="SAM" id="MobiDB-lite"/>
    </source>
</evidence>
<dbReference type="EMBL" id="QNQT01000012">
    <property type="protein sequence ID" value="RDU35270.1"/>
    <property type="molecule type" value="Genomic_DNA"/>
</dbReference>
<protein>
    <submittedName>
        <fullName evidence="2">Uncharacterized protein</fullName>
    </submittedName>
</protein>
<comment type="caution">
    <text evidence="2">The sequence shown here is derived from an EMBL/GenBank/DDBJ whole genome shotgun (WGS) entry which is preliminary data.</text>
</comment>
<name>A0A3D8GLC4_9BACI</name>
<feature type="region of interest" description="Disordered" evidence="1">
    <location>
        <begin position="1"/>
        <end position="65"/>
    </location>
</feature>
<reference evidence="2 3" key="1">
    <citation type="submission" date="2018-07" db="EMBL/GenBank/DDBJ databases">
        <title>Bacillus sp. YLB-04 draft genome sequence.</title>
        <authorList>
            <person name="Yu L."/>
            <person name="Tang X."/>
        </authorList>
    </citation>
    <scope>NUCLEOTIDE SEQUENCE [LARGE SCALE GENOMIC DNA]</scope>
    <source>
        <strain evidence="2 3">YLB-04</strain>
    </source>
</reference>
<feature type="compositionally biased region" description="Basic and acidic residues" evidence="1">
    <location>
        <begin position="26"/>
        <end position="65"/>
    </location>
</feature>
<accession>A0A3D8GLC4</accession>
<keyword evidence="3" id="KW-1185">Reference proteome</keyword>
<sequence length="65" mass="7652">MDKKEKNVGLDKDYQPENGSMAPDMDDIKNLGKQMENRRTGKELKEEYGKKPDPIQHEKKDDFLR</sequence>
<gene>
    <name evidence="2" type="ORF">DRW41_19350</name>
</gene>